<dbReference type="Pfam" id="PF08241">
    <property type="entry name" value="Methyltransf_11"/>
    <property type="match status" value="1"/>
</dbReference>
<dbReference type="Proteomes" id="UP000750502">
    <property type="component" value="Unassembled WGS sequence"/>
</dbReference>
<dbReference type="PANTHER" id="PTHR44942">
    <property type="entry name" value="METHYLTRANSF_11 DOMAIN-CONTAINING PROTEIN"/>
    <property type="match status" value="1"/>
</dbReference>
<reference evidence="2" key="2">
    <citation type="submission" date="2020-10" db="EMBL/GenBank/DDBJ databases">
        <authorList>
            <person name="Peck L.D."/>
            <person name="Nowell R.W."/>
            <person name="Flood J."/>
            <person name="Ryan M.J."/>
            <person name="Barraclough T.G."/>
        </authorList>
    </citation>
    <scope>NUCLEOTIDE SEQUENCE</scope>
    <source>
        <strain evidence="2">IMI 127659i</strain>
    </source>
</reference>
<gene>
    <name evidence="2" type="ORF">H9Q72_012974</name>
</gene>
<dbReference type="PANTHER" id="PTHR44942:SF10">
    <property type="entry name" value="METHYLTRANSFERASE TYPE 11 DOMAIN-CONTAINING PROTEIN"/>
    <property type="match status" value="1"/>
</dbReference>
<dbReference type="InterPro" id="IPR051052">
    <property type="entry name" value="Diverse_substrate_MTase"/>
</dbReference>
<dbReference type="SUPFAM" id="SSF53335">
    <property type="entry name" value="S-adenosyl-L-methionine-dependent methyltransferases"/>
    <property type="match status" value="1"/>
</dbReference>
<dbReference type="EMBL" id="JADFTT010000742">
    <property type="protein sequence ID" value="KAG5758891.1"/>
    <property type="molecule type" value="Genomic_DNA"/>
</dbReference>
<organism evidence="2 3">
    <name type="scientific">Fusarium xylarioides</name>
    <dbReference type="NCBI Taxonomy" id="221167"/>
    <lineage>
        <taxon>Eukaryota</taxon>
        <taxon>Fungi</taxon>
        <taxon>Dikarya</taxon>
        <taxon>Ascomycota</taxon>
        <taxon>Pezizomycotina</taxon>
        <taxon>Sordariomycetes</taxon>
        <taxon>Hypocreomycetidae</taxon>
        <taxon>Hypocreales</taxon>
        <taxon>Nectriaceae</taxon>
        <taxon>Fusarium</taxon>
        <taxon>Fusarium fujikuroi species complex</taxon>
    </lineage>
</organism>
<dbReference type="CDD" id="cd02440">
    <property type="entry name" value="AdoMet_MTases"/>
    <property type="match status" value="1"/>
</dbReference>
<evidence type="ECO:0000259" key="1">
    <source>
        <dbReference type="Pfam" id="PF08241"/>
    </source>
</evidence>
<reference evidence="2" key="1">
    <citation type="journal article" date="2020" name="bioRxiv">
        <title>Historical genomics reveals the evolutionary mechanisms behind multiple outbreaks of the host-specific coffee wilt pathogen Fusarium xylarioides.</title>
        <authorList>
            <person name="Peck D."/>
            <person name="Nowell R.W."/>
            <person name="Flood J."/>
            <person name="Ryan M.J."/>
            <person name="Barraclough T.G."/>
        </authorList>
    </citation>
    <scope>NUCLEOTIDE SEQUENCE</scope>
    <source>
        <strain evidence="2">IMI 127659i</strain>
    </source>
</reference>
<proteinExistence type="predicted"/>
<dbReference type="InterPro" id="IPR029063">
    <property type="entry name" value="SAM-dependent_MTases_sf"/>
</dbReference>
<dbReference type="AlphaFoldDB" id="A0A9P7HFZ2"/>
<dbReference type="InterPro" id="IPR013216">
    <property type="entry name" value="Methyltransf_11"/>
</dbReference>
<evidence type="ECO:0000313" key="2">
    <source>
        <dbReference type="EMBL" id="KAG5758891.1"/>
    </source>
</evidence>
<sequence length="311" mass="34394">MHTGEETTFREYTQAQGEFYAIGRPSYSRELYNIILNHHTSTGGQLGTVVDVGCGTGQATKDLALFFSHAIGLDPSEGMITSARNAVRSMAVPIRFEVSAAETLGIHLQPPIADNSVDLLTAATAAHWFDMARFWQSAARVVKPGGTVALWARTGMTVDPINTTNGTAIKAAVEDILQSELRQYYKQGNTLTRDLYVDLPLPWNIETPIAEFDKDSFFRQEWNKSRGGSETEGLGTGKDLTPEEFEKLIGTSSPVTRWREANIDKARTEEDVVRKARRRIESLLHEAGVKPGEELLRGQTALVLLMVKKKV</sequence>
<dbReference type="Gene3D" id="3.40.50.150">
    <property type="entry name" value="Vaccinia Virus protein VP39"/>
    <property type="match status" value="1"/>
</dbReference>
<name>A0A9P7HFZ2_9HYPO</name>
<protein>
    <recommendedName>
        <fullName evidence="1">Methyltransferase type 11 domain-containing protein</fullName>
    </recommendedName>
</protein>
<evidence type="ECO:0000313" key="3">
    <source>
        <dbReference type="Proteomes" id="UP000750502"/>
    </source>
</evidence>
<dbReference type="OrthoDB" id="10027013at2759"/>
<comment type="caution">
    <text evidence="2">The sequence shown here is derived from an EMBL/GenBank/DDBJ whole genome shotgun (WGS) entry which is preliminary data.</text>
</comment>
<accession>A0A9P7HFZ2</accession>
<keyword evidence="3" id="KW-1185">Reference proteome</keyword>
<dbReference type="GO" id="GO:0008757">
    <property type="term" value="F:S-adenosylmethionine-dependent methyltransferase activity"/>
    <property type="evidence" value="ECO:0007669"/>
    <property type="project" value="InterPro"/>
</dbReference>
<feature type="domain" description="Methyltransferase type 11" evidence="1">
    <location>
        <begin position="50"/>
        <end position="149"/>
    </location>
</feature>